<sequence>MFGIGMQELIIIAIIALLIVGPKKLPDIAKSLGKGFNEFKKATDGVTEDLKDAIKIDESPKNDDAWKDSLLMKQPETEQIKPDSSPNASEKNKI</sequence>
<evidence type="ECO:0000256" key="3">
    <source>
        <dbReference type="ARBA" id="ARBA00022475"/>
    </source>
</evidence>
<evidence type="ECO:0000256" key="8">
    <source>
        <dbReference type="ARBA" id="ARBA00023136"/>
    </source>
</evidence>
<evidence type="ECO:0000256" key="2">
    <source>
        <dbReference type="ARBA" id="ARBA00022448"/>
    </source>
</evidence>
<accession>A0A0W8FRG3</accession>
<evidence type="ECO:0000256" key="9">
    <source>
        <dbReference type="SAM" id="MobiDB-lite"/>
    </source>
</evidence>
<evidence type="ECO:0000256" key="6">
    <source>
        <dbReference type="ARBA" id="ARBA00022989"/>
    </source>
</evidence>
<feature type="compositionally biased region" description="Polar residues" evidence="9">
    <location>
        <begin position="82"/>
        <end position="94"/>
    </location>
</feature>
<protein>
    <submittedName>
        <fullName evidence="11">Twin-arginine translocation protein tatb</fullName>
    </submittedName>
</protein>
<keyword evidence="2" id="KW-0813">Transport</keyword>
<keyword evidence="3" id="KW-1003">Cell membrane</keyword>
<evidence type="ECO:0000256" key="10">
    <source>
        <dbReference type="SAM" id="Phobius"/>
    </source>
</evidence>
<dbReference type="GO" id="GO:0005886">
    <property type="term" value="C:plasma membrane"/>
    <property type="evidence" value="ECO:0007669"/>
    <property type="project" value="UniProtKB-SubCell"/>
</dbReference>
<comment type="caution">
    <text evidence="11">The sequence shown here is derived from an EMBL/GenBank/DDBJ whole genome shotgun (WGS) entry which is preliminary data.</text>
</comment>
<keyword evidence="4 10" id="KW-0812">Transmembrane</keyword>
<keyword evidence="7" id="KW-0811">Translocation</keyword>
<evidence type="ECO:0000256" key="5">
    <source>
        <dbReference type="ARBA" id="ARBA00022927"/>
    </source>
</evidence>
<dbReference type="Pfam" id="PF02416">
    <property type="entry name" value="TatA_B_E"/>
    <property type="match status" value="1"/>
</dbReference>
<feature type="transmembrane region" description="Helical" evidence="10">
    <location>
        <begin position="6"/>
        <end position="22"/>
    </location>
</feature>
<dbReference type="PANTHER" id="PTHR42982">
    <property type="entry name" value="SEC-INDEPENDENT PROTEIN TRANSLOCASE PROTEIN TATA"/>
    <property type="match status" value="1"/>
</dbReference>
<name>A0A0W8FRG3_9ZZZZ</name>
<dbReference type="NCBIfam" id="TIGR01411">
    <property type="entry name" value="tatAE"/>
    <property type="match status" value="1"/>
</dbReference>
<feature type="region of interest" description="Disordered" evidence="9">
    <location>
        <begin position="72"/>
        <end position="94"/>
    </location>
</feature>
<dbReference type="InterPro" id="IPR003369">
    <property type="entry name" value="TatA/B/E"/>
</dbReference>
<keyword evidence="8 10" id="KW-0472">Membrane</keyword>
<dbReference type="Gene3D" id="1.20.5.3310">
    <property type="match status" value="1"/>
</dbReference>
<dbReference type="GO" id="GO:0043953">
    <property type="term" value="P:protein transport by the Tat complex"/>
    <property type="evidence" value="ECO:0007669"/>
    <property type="project" value="InterPro"/>
</dbReference>
<comment type="subcellular location">
    <subcellularLocation>
        <location evidence="1">Cell membrane</location>
        <topology evidence="1">Single-pass membrane protein</topology>
    </subcellularLocation>
</comment>
<evidence type="ECO:0000256" key="7">
    <source>
        <dbReference type="ARBA" id="ARBA00023010"/>
    </source>
</evidence>
<dbReference type="HAMAP" id="MF_00236">
    <property type="entry name" value="TatA_E"/>
    <property type="match status" value="1"/>
</dbReference>
<dbReference type="PRINTS" id="PR01506">
    <property type="entry name" value="TATBPROTEIN"/>
</dbReference>
<dbReference type="InterPro" id="IPR006312">
    <property type="entry name" value="TatA/E"/>
</dbReference>
<keyword evidence="6 10" id="KW-1133">Transmembrane helix</keyword>
<keyword evidence="5" id="KW-0653">Protein transport</keyword>
<organism evidence="11">
    <name type="scientific">hydrocarbon metagenome</name>
    <dbReference type="NCBI Taxonomy" id="938273"/>
    <lineage>
        <taxon>unclassified sequences</taxon>
        <taxon>metagenomes</taxon>
        <taxon>ecological metagenomes</taxon>
    </lineage>
</organism>
<evidence type="ECO:0000256" key="1">
    <source>
        <dbReference type="ARBA" id="ARBA00004162"/>
    </source>
</evidence>
<dbReference type="EMBL" id="LNQE01000912">
    <property type="protein sequence ID" value="KUG23346.1"/>
    <property type="molecule type" value="Genomic_DNA"/>
</dbReference>
<evidence type="ECO:0000256" key="4">
    <source>
        <dbReference type="ARBA" id="ARBA00022692"/>
    </source>
</evidence>
<gene>
    <name evidence="11" type="ORF">ASZ90_006874</name>
</gene>
<dbReference type="PANTHER" id="PTHR42982:SF1">
    <property type="entry name" value="SEC-INDEPENDENT PROTEIN TRANSLOCASE PROTEIN TATA"/>
    <property type="match status" value="1"/>
</dbReference>
<dbReference type="AlphaFoldDB" id="A0A0W8FRG3"/>
<proteinExistence type="inferred from homology"/>
<evidence type="ECO:0000313" key="11">
    <source>
        <dbReference type="EMBL" id="KUG23346.1"/>
    </source>
</evidence>
<reference evidence="11" key="1">
    <citation type="journal article" date="2015" name="Proc. Natl. Acad. Sci. U.S.A.">
        <title>Networks of energetic and metabolic interactions define dynamics in microbial communities.</title>
        <authorList>
            <person name="Embree M."/>
            <person name="Liu J.K."/>
            <person name="Al-Bassam M.M."/>
            <person name="Zengler K."/>
        </authorList>
    </citation>
    <scope>NUCLEOTIDE SEQUENCE</scope>
</reference>
<dbReference type="NCBIfam" id="NF011430">
    <property type="entry name" value="PRK14861.1"/>
    <property type="match status" value="1"/>
</dbReference>